<name>A0A368UQG3_9BACT</name>
<dbReference type="InterPro" id="IPR034391">
    <property type="entry name" value="AdoMet-like_SPASM_containing"/>
</dbReference>
<dbReference type="GO" id="GO:0051536">
    <property type="term" value="F:iron-sulfur cluster binding"/>
    <property type="evidence" value="ECO:0007669"/>
    <property type="project" value="UniProtKB-KW"/>
</dbReference>
<keyword evidence="6" id="KW-0411">Iron-sulfur</keyword>
<keyword evidence="9" id="KW-1185">Reference proteome</keyword>
<evidence type="ECO:0000256" key="1">
    <source>
        <dbReference type="ARBA" id="ARBA00001966"/>
    </source>
</evidence>
<dbReference type="PANTHER" id="PTHR11228:SF7">
    <property type="entry name" value="PQQA PEPTIDE CYCLASE"/>
    <property type="match status" value="1"/>
</dbReference>
<dbReference type="GO" id="GO:0046872">
    <property type="term" value="F:metal ion binding"/>
    <property type="evidence" value="ECO:0007669"/>
    <property type="project" value="UniProtKB-KW"/>
</dbReference>
<dbReference type="InterPro" id="IPR006638">
    <property type="entry name" value="Elp3/MiaA/NifB-like_rSAM"/>
</dbReference>
<dbReference type="EMBL" id="QPIZ01000026">
    <property type="protein sequence ID" value="RCW29644.1"/>
    <property type="molecule type" value="Genomic_DNA"/>
</dbReference>
<accession>A0A368UQG3</accession>
<dbReference type="SFLD" id="SFLDS00029">
    <property type="entry name" value="Radical_SAM"/>
    <property type="match status" value="2"/>
</dbReference>
<dbReference type="Pfam" id="PF04055">
    <property type="entry name" value="Radical_SAM"/>
    <property type="match status" value="1"/>
</dbReference>
<dbReference type="InterPro" id="IPR013785">
    <property type="entry name" value="Aldolase_TIM"/>
</dbReference>
<evidence type="ECO:0000313" key="9">
    <source>
        <dbReference type="Proteomes" id="UP000252733"/>
    </source>
</evidence>
<feature type="domain" description="Radical SAM core" evidence="7">
    <location>
        <begin position="149"/>
        <end position="371"/>
    </location>
</feature>
<gene>
    <name evidence="8" type="ORF">DFO77_1261</name>
</gene>
<evidence type="ECO:0000313" key="8">
    <source>
        <dbReference type="EMBL" id="RCW29644.1"/>
    </source>
</evidence>
<dbReference type="AlphaFoldDB" id="A0A368UQG3"/>
<dbReference type="GO" id="GO:0003824">
    <property type="term" value="F:catalytic activity"/>
    <property type="evidence" value="ECO:0007669"/>
    <property type="project" value="InterPro"/>
</dbReference>
<dbReference type="Proteomes" id="UP000252733">
    <property type="component" value="Unassembled WGS sequence"/>
</dbReference>
<reference evidence="8 9" key="1">
    <citation type="submission" date="2018-07" db="EMBL/GenBank/DDBJ databases">
        <title>Freshwater and sediment microbial communities from various areas in North America, analyzing microbe dynamics in response to fracking.</title>
        <authorList>
            <person name="Lamendella R."/>
        </authorList>
    </citation>
    <scope>NUCLEOTIDE SEQUENCE [LARGE SCALE GENOMIC DNA]</scope>
    <source>
        <strain evidence="8 9">160A</strain>
    </source>
</reference>
<evidence type="ECO:0000256" key="2">
    <source>
        <dbReference type="ARBA" id="ARBA00022485"/>
    </source>
</evidence>
<keyword evidence="3" id="KW-0949">S-adenosyl-L-methionine</keyword>
<dbReference type="RefSeq" id="WP_114437801.1">
    <property type="nucleotide sequence ID" value="NZ_QPIZ01000026.1"/>
</dbReference>
<evidence type="ECO:0000256" key="5">
    <source>
        <dbReference type="ARBA" id="ARBA00023004"/>
    </source>
</evidence>
<evidence type="ECO:0000256" key="3">
    <source>
        <dbReference type="ARBA" id="ARBA00022691"/>
    </source>
</evidence>
<organism evidence="8 9">
    <name type="scientific">Marinilabilia salmonicolor</name>
    <dbReference type="NCBI Taxonomy" id="989"/>
    <lineage>
        <taxon>Bacteria</taxon>
        <taxon>Pseudomonadati</taxon>
        <taxon>Bacteroidota</taxon>
        <taxon>Bacteroidia</taxon>
        <taxon>Marinilabiliales</taxon>
        <taxon>Marinilabiliaceae</taxon>
        <taxon>Marinilabilia</taxon>
    </lineage>
</organism>
<dbReference type="SFLD" id="SFLDG01386">
    <property type="entry name" value="main_SPASM_domain-containing"/>
    <property type="match status" value="1"/>
</dbReference>
<dbReference type="InterPro" id="IPR023885">
    <property type="entry name" value="4Fe4S-binding_SPASM_dom"/>
</dbReference>
<sequence>MYFMQKSNVLFRNYESFGYITDNRNFEYRQTNNNQDYIGDKILSESGAVFMSVLEKKPLTIKVLASKINRQFTDIDLKTIKSDAKEFYLLLEKEGFVVSGETEQDCNDKDIKFSYRISSHDSEKKEFLQPIKHPEKTTQDFLEEHFKGKPQLTNLHLEIISKCNERCIHCYIPHDNKISYMKPDLFHDILNQCVKMNVLNLTLSGGEPLLHKNFCDYLRKCREYDFSVNVLSNLTLLNDEIIKEMKLNPLLSVQVSLYSMNSDIHDRITQMKGSFEKTKNAILTLVQNEIPMQLSCPIMKQNKLSYGEVIKWAEKHNIPVGDDYGIIAEYNHTNENLKCRLSIEEIKKVVEDKVANDAKYLEQILSEAEKKKDNKANDSVCSVCRSTICISHNGDVYPCEGWQDYTVGNIKETSLHEIWENSERNQFLRSLRNQDFPQCIKCPDKEYCNMCMVRNANENPTGDPLVVK</sequence>
<keyword evidence="2" id="KW-0004">4Fe-4S</keyword>
<dbReference type="PROSITE" id="PS51918">
    <property type="entry name" value="RADICAL_SAM"/>
    <property type="match status" value="1"/>
</dbReference>
<dbReference type="Gene3D" id="3.20.20.70">
    <property type="entry name" value="Aldolase class I"/>
    <property type="match status" value="1"/>
</dbReference>
<evidence type="ECO:0000256" key="6">
    <source>
        <dbReference type="ARBA" id="ARBA00023014"/>
    </source>
</evidence>
<dbReference type="InterPro" id="IPR050377">
    <property type="entry name" value="Radical_SAM_PqqE_MftC-like"/>
</dbReference>
<evidence type="ECO:0000259" key="7">
    <source>
        <dbReference type="PROSITE" id="PS51918"/>
    </source>
</evidence>
<dbReference type="SFLD" id="SFLDG01067">
    <property type="entry name" value="SPASM/twitch_domain_containing"/>
    <property type="match status" value="2"/>
</dbReference>
<evidence type="ECO:0000256" key="4">
    <source>
        <dbReference type="ARBA" id="ARBA00022723"/>
    </source>
</evidence>
<comment type="caution">
    <text evidence="8">The sequence shown here is derived from an EMBL/GenBank/DDBJ whole genome shotgun (WGS) entry which is preliminary data.</text>
</comment>
<dbReference type="Pfam" id="PF13186">
    <property type="entry name" value="SPASM"/>
    <property type="match status" value="1"/>
</dbReference>
<dbReference type="InterPro" id="IPR007197">
    <property type="entry name" value="rSAM"/>
</dbReference>
<keyword evidence="4" id="KW-0479">Metal-binding</keyword>
<proteinExistence type="predicted"/>
<dbReference type="SMART" id="SM00729">
    <property type="entry name" value="Elp3"/>
    <property type="match status" value="1"/>
</dbReference>
<comment type="cofactor">
    <cofactor evidence="1">
        <name>[4Fe-4S] cluster</name>
        <dbReference type="ChEBI" id="CHEBI:49883"/>
    </cofactor>
</comment>
<protein>
    <submittedName>
        <fullName evidence="8">Radical SAM protein with 4Fe4S-binding SPASM domain</fullName>
    </submittedName>
</protein>
<keyword evidence="5" id="KW-0408">Iron</keyword>
<dbReference type="SFLD" id="SFLDG01387">
    <property type="entry name" value="BtrN-like_SPASM_domain_contain"/>
    <property type="match status" value="1"/>
</dbReference>
<dbReference type="InterPro" id="IPR058240">
    <property type="entry name" value="rSAM_sf"/>
</dbReference>
<dbReference type="NCBIfam" id="TIGR04085">
    <property type="entry name" value="rSAM_more_4Fe4S"/>
    <property type="match status" value="1"/>
</dbReference>
<dbReference type="PANTHER" id="PTHR11228">
    <property type="entry name" value="RADICAL SAM DOMAIN PROTEIN"/>
    <property type="match status" value="1"/>
</dbReference>
<dbReference type="CDD" id="cd01335">
    <property type="entry name" value="Radical_SAM"/>
    <property type="match status" value="1"/>
</dbReference>
<dbReference type="SUPFAM" id="SSF102114">
    <property type="entry name" value="Radical SAM enzymes"/>
    <property type="match status" value="1"/>
</dbReference>